<protein>
    <submittedName>
        <fullName evidence="1">DUF4251 domain-containing protein</fullName>
    </submittedName>
</protein>
<comment type="caution">
    <text evidence="1">The sequence shown here is derived from an EMBL/GenBank/DDBJ whole genome shotgun (WGS) entry which is preliminary data.</text>
</comment>
<dbReference type="OrthoDB" id="1448121at2"/>
<evidence type="ECO:0000313" key="1">
    <source>
        <dbReference type="EMBL" id="TBN06610.1"/>
    </source>
</evidence>
<dbReference type="Pfam" id="PF14059">
    <property type="entry name" value="DUF4251"/>
    <property type="match status" value="1"/>
</dbReference>
<dbReference type="RefSeq" id="WP_130962597.1">
    <property type="nucleotide sequence ID" value="NZ_SIRT01000001.1"/>
</dbReference>
<keyword evidence="2" id="KW-1185">Reference proteome</keyword>
<accession>A0A4Q9FLP6</accession>
<name>A0A4Q9FLP6_9FLAO</name>
<dbReference type="AlphaFoldDB" id="A0A4Q9FLP6"/>
<dbReference type="Proteomes" id="UP000291142">
    <property type="component" value="Unassembled WGS sequence"/>
</dbReference>
<proteinExistence type="predicted"/>
<dbReference type="PROSITE" id="PS51257">
    <property type="entry name" value="PROKAR_LIPOPROTEIN"/>
    <property type="match status" value="1"/>
</dbReference>
<organism evidence="1 2">
    <name type="scientific">Hyunsoonleella flava</name>
    <dbReference type="NCBI Taxonomy" id="2527939"/>
    <lineage>
        <taxon>Bacteria</taxon>
        <taxon>Pseudomonadati</taxon>
        <taxon>Bacteroidota</taxon>
        <taxon>Flavobacteriia</taxon>
        <taxon>Flavobacteriales</taxon>
        <taxon>Flavobacteriaceae</taxon>
    </lineage>
</organism>
<evidence type="ECO:0000313" key="2">
    <source>
        <dbReference type="Proteomes" id="UP000291142"/>
    </source>
</evidence>
<reference evidence="1 2" key="1">
    <citation type="submission" date="2019-02" db="EMBL/GenBank/DDBJ databases">
        <title>Hyunsoonleella sp., isolated from marine sediment.</title>
        <authorList>
            <person name="Liu B.-T."/>
        </authorList>
    </citation>
    <scope>NUCLEOTIDE SEQUENCE [LARGE SCALE GENOMIC DNA]</scope>
    <source>
        <strain evidence="1 2">T58</strain>
    </source>
</reference>
<gene>
    <name evidence="1" type="ORF">EYD45_01620</name>
</gene>
<dbReference type="EMBL" id="SIRT01000001">
    <property type="protein sequence ID" value="TBN06610.1"/>
    <property type="molecule type" value="Genomic_DNA"/>
</dbReference>
<dbReference type="Gene3D" id="2.40.128.410">
    <property type="match status" value="1"/>
</dbReference>
<sequence>MKRYGLVIFILVGLIISCKSSKVQLSPEEEKQFRDLVASQEFTVESDWAYPQLTNAMTQVLNSMLMWPNNNGGAINLIGNANFLTIKGDSVTSYLPYFGERQMQVGYGGTDSAIEFNGVMEDFKVEEGKNNRKIISFSAKSNAENFNVIITLFPNLNSEIYLRSPSRFFIRYTGNFGPITKTKDDQS</sequence>
<dbReference type="InterPro" id="IPR025347">
    <property type="entry name" value="DUF4251"/>
</dbReference>